<accession>A0A803NMS8</accession>
<dbReference type="GO" id="GO:0005634">
    <property type="term" value="C:nucleus"/>
    <property type="evidence" value="ECO:0007669"/>
    <property type="project" value="UniProtKB-SubCell"/>
</dbReference>
<comment type="subcellular location">
    <subcellularLocation>
        <location evidence="1">Nucleus</location>
    </subcellularLocation>
</comment>
<dbReference type="PANTHER" id="PTHR33172:SF91">
    <property type="entry name" value="PROTEIN OXIDATIVE STRESS 3 LIKE 5"/>
    <property type="match status" value="1"/>
</dbReference>
<proteinExistence type="predicted"/>
<dbReference type="Gramene" id="evm.model.01.2828">
    <property type="protein sequence ID" value="cds.evm.model.01.2828"/>
    <property type="gene ID" value="evm.TU.01.2828"/>
</dbReference>
<dbReference type="EnsemblPlants" id="evm.model.01.2828">
    <property type="protein sequence ID" value="cds.evm.model.01.2828"/>
    <property type="gene ID" value="evm.TU.01.2828"/>
</dbReference>
<feature type="compositionally biased region" description="Low complexity" evidence="3">
    <location>
        <begin position="59"/>
        <end position="68"/>
    </location>
</feature>
<dbReference type="GO" id="GO:0006950">
    <property type="term" value="P:response to stress"/>
    <property type="evidence" value="ECO:0007669"/>
    <property type="project" value="UniProtKB-ARBA"/>
</dbReference>
<evidence type="ECO:0000256" key="1">
    <source>
        <dbReference type="ARBA" id="ARBA00004123"/>
    </source>
</evidence>
<dbReference type="InterPro" id="IPR051992">
    <property type="entry name" value="OxStress_Response_Reg"/>
</dbReference>
<sequence length="203" mass="21776">MEVFVGPTFGIDVSSPPAYVMESAQDKHASVASCLYGAGSEICLPNKTHQTAEDEDDSSNCSSSIGAPDDSDDDASSQGDADEVQSKFRGGSLSTLDSIEEALPIKRGLSNHFSGKSKSFTNLSEAPNMVLSRVVNDLYGGDYCWCRARVEQSLLHVVQAWAALARCDRGRKARLKEMEEAGGPMAACHVARMVERVSAPGRR</sequence>
<dbReference type="Proteomes" id="UP000596661">
    <property type="component" value="Chromosome 1"/>
</dbReference>
<evidence type="ECO:0000256" key="2">
    <source>
        <dbReference type="ARBA" id="ARBA00023242"/>
    </source>
</evidence>
<evidence type="ECO:0000256" key="3">
    <source>
        <dbReference type="SAM" id="MobiDB-lite"/>
    </source>
</evidence>
<name>A0A803NMS8_CANSA</name>
<reference evidence="4" key="2">
    <citation type="submission" date="2021-03" db="UniProtKB">
        <authorList>
            <consortium name="EnsemblPlants"/>
        </authorList>
    </citation>
    <scope>IDENTIFICATION</scope>
</reference>
<protein>
    <submittedName>
        <fullName evidence="4">Uncharacterized protein</fullName>
    </submittedName>
</protein>
<organism evidence="4 5">
    <name type="scientific">Cannabis sativa</name>
    <name type="common">Hemp</name>
    <name type="synonym">Marijuana</name>
    <dbReference type="NCBI Taxonomy" id="3483"/>
    <lineage>
        <taxon>Eukaryota</taxon>
        <taxon>Viridiplantae</taxon>
        <taxon>Streptophyta</taxon>
        <taxon>Embryophyta</taxon>
        <taxon>Tracheophyta</taxon>
        <taxon>Spermatophyta</taxon>
        <taxon>Magnoliopsida</taxon>
        <taxon>eudicotyledons</taxon>
        <taxon>Gunneridae</taxon>
        <taxon>Pentapetalae</taxon>
        <taxon>rosids</taxon>
        <taxon>fabids</taxon>
        <taxon>Rosales</taxon>
        <taxon>Cannabaceae</taxon>
        <taxon>Cannabis</taxon>
    </lineage>
</organism>
<keyword evidence="2" id="KW-0539">Nucleus</keyword>
<keyword evidence="5" id="KW-1185">Reference proteome</keyword>
<evidence type="ECO:0000313" key="5">
    <source>
        <dbReference type="Proteomes" id="UP000596661"/>
    </source>
</evidence>
<evidence type="ECO:0000313" key="4">
    <source>
        <dbReference type="EnsemblPlants" id="cds.evm.model.01.2828"/>
    </source>
</evidence>
<dbReference type="AlphaFoldDB" id="A0A803NMS8"/>
<feature type="compositionally biased region" description="Acidic residues" evidence="3">
    <location>
        <begin position="69"/>
        <end position="83"/>
    </location>
</feature>
<dbReference type="PANTHER" id="PTHR33172">
    <property type="entry name" value="OS08G0516900 PROTEIN"/>
    <property type="match status" value="1"/>
</dbReference>
<dbReference type="EMBL" id="UZAU01000081">
    <property type="status" value="NOT_ANNOTATED_CDS"/>
    <property type="molecule type" value="Genomic_DNA"/>
</dbReference>
<feature type="region of interest" description="Disordered" evidence="3">
    <location>
        <begin position="49"/>
        <end position="87"/>
    </location>
</feature>
<dbReference type="OMA" id="PAYVMES"/>
<reference evidence="4" key="1">
    <citation type="submission" date="2018-11" db="EMBL/GenBank/DDBJ databases">
        <authorList>
            <person name="Grassa J C."/>
        </authorList>
    </citation>
    <scope>NUCLEOTIDE SEQUENCE [LARGE SCALE GENOMIC DNA]</scope>
</reference>